<evidence type="ECO:0000259" key="14">
    <source>
        <dbReference type="PROSITE" id="PS50076"/>
    </source>
</evidence>
<dbReference type="GO" id="GO:0006620">
    <property type="term" value="P:post-translational protein targeting to endoplasmic reticulum membrane"/>
    <property type="evidence" value="ECO:0007669"/>
    <property type="project" value="TreeGrafter"/>
</dbReference>
<dbReference type="SUPFAM" id="SSF46565">
    <property type="entry name" value="Chaperone J-domain"/>
    <property type="match status" value="1"/>
</dbReference>
<feature type="compositionally biased region" description="Acidic residues" evidence="12">
    <location>
        <begin position="633"/>
        <end position="664"/>
    </location>
</feature>
<dbReference type="GO" id="GO:0006614">
    <property type="term" value="P:SRP-dependent cotranslational protein targeting to membrane"/>
    <property type="evidence" value="ECO:0007669"/>
    <property type="project" value="TreeGrafter"/>
</dbReference>
<dbReference type="SUPFAM" id="SSF81296">
    <property type="entry name" value="E set domains"/>
    <property type="match status" value="1"/>
</dbReference>
<dbReference type="SMART" id="SM00271">
    <property type="entry name" value="DnaJ"/>
    <property type="match status" value="1"/>
</dbReference>
<evidence type="ECO:0000256" key="5">
    <source>
        <dbReference type="ARBA" id="ARBA00022927"/>
    </source>
</evidence>
<dbReference type="Proteomes" id="UP001370490">
    <property type="component" value="Unassembled WGS sequence"/>
</dbReference>
<keyword evidence="2" id="KW-0813">Transport</keyword>
<feature type="domain" description="J" evidence="14">
    <location>
        <begin position="106"/>
        <end position="171"/>
    </location>
</feature>
<dbReference type="Gene3D" id="2.60.40.150">
    <property type="entry name" value="C2 domain"/>
    <property type="match status" value="1"/>
</dbReference>
<sequence>MASEKPQMAAKDENSALFPIFILTIMALALVPYKMAKLFRAASKKSKTIHCQCSVCSQSGKYHKSFFKRISNFSTCSNLTLVLLWIIMVALVYCISHMNTEIKVFEPFSILGLEPGASDTEIKKAYRRLSIQYHPDKNPDPAAHKYFVDYISKAYQALTDPVSRENFEKYGHPDGRQGLQMGVALPQFLLNIDGASGGLLLLGIDGVGILLPLIVAVIYLSRSSRYTGNYVLHHTLSAYYYLMKPSLAPSKVMDVFIKAAEYMEIPVRRSDGEPLQKLFLLVRSELNLDPKNIRQEQAKFWKQHPCLVKTELLIQAQLTRELAALSPALQSDFKRVLELAPRLLEELMKMAILPRSPRGYGWLRPAIGVVELSQSIIQAVPLGARKGVGGSGEGIAPFLQLPRFSETVVNKIAWKKVRTFQEFLDMRMQERAELLTQVAGFSTNETQDVEMVLEMMPSIEIDINIETEGEEGIQEGDIVTMQAWVTLKRGNGLVGALPHAPRFPFHTEENFWLLLGDSATNDVWLSQKVSFVDEAAAKIAASKAIQESKEGAGASLQEINTAVKEAIGKVKNGSRLVMGKFQAPAEGNYNLTSYCLCDSWIGCDRRANIKVKILKRSRAGIRSGLRPVVEDGPSMDDGIEEEEVDEQDEYDDYESEYSEDEDDTKDVKRNGTMANGISHSKAKGSSSEGSSNEEE</sequence>
<dbReference type="AlphaFoldDB" id="A0AAN8ZNL2"/>
<name>A0AAN8ZNL2_9MAGN</name>
<evidence type="ECO:0000256" key="7">
    <source>
        <dbReference type="ARBA" id="ARBA00023136"/>
    </source>
</evidence>
<feature type="region of interest" description="Disordered" evidence="12">
    <location>
        <begin position="625"/>
        <end position="695"/>
    </location>
</feature>
<dbReference type="PANTHER" id="PTHR24075">
    <property type="entry name" value="SEC63 DOMAIN-CONTAINING"/>
    <property type="match status" value="1"/>
</dbReference>
<evidence type="ECO:0000313" key="15">
    <source>
        <dbReference type="EMBL" id="KAK6943997.1"/>
    </source>
</evidence>
<evidence type="ECO:0000256" key="4">
    <source>
        <dbReference type="ARBA" id="ARBA00022824"/>
    </source>
</evidence>
<keyword evidence="8" id="KW-0325">Glycoprotein</keyword>
<dbReference type="InterPro" id="IPR036869">
    <property type="entry name" value="J_dom_sf"/>
</dbReference>
<gene>
    <name evidence="15" type="ORF">RJ641_025099</name>
</gene>
<dbReference type="EMBL" id="JBAMMX010000003">
    <property type="protein sequence ID" value="KAK6943997.1"/>
    <property type="molecule type" value="Genomic_DNA"/>
</dbReference>
<keyword evidence="4" id="KW-0256">Endoplasmic reticulum</keyword>
<dbReference type="Pfam" id="PF00226">
    <property type="entry name" value="DnaJ"/>
    <property type="match status" value="1"/>
</dbReference>
<dbReference type="CDD" id="cd06257">
    <property type="entry name" value="DnaJ"/>
    <property type="match status" value="1"/>
</dbReference>
<dbReference type="FunFam" id="1.10.3380.10:FF:000007">
    <property type="entry name" value="DnaJ protein ERDJ2A"/>
    <property type="match status" value="1"/>
</dbReference>
<evidence type="ECO:0000256" key="2">
    <source>
        <dbReference type="ARBA" id="ARBA00022448"/>
    </source>
</evidence>
<dbReference type="InterPro" id="IPR001623">
    <property type="entry name" value="DnaJ_domain"/>
</dbReference>
<comment type="caution">
    <text evidence="15">The sequence shown here is derived from an EMBL/GenBank/DDBJ whole genome shotgun (WGS) entry which is preliminary data.</text>
</comment>
<dbReference type="Gene3D" id="1.10.3380.10">
    <property type="entry name" value="Sec63 N-terminal domain-like domain"/>
    <property type="match status" value="1"/>
</dbReference>
<comment type="function">
    <text evidence="10">Required for integral membrane and secreted preprotein translocation across the endoplasmic reticulum membrane.</text>
</comment>
<evidence type="ECO:0000313" key="16">
    <source>
        <dbReference type="Proteomes" id="UP001370490"/>
    </source>
</evidence>
<evidence type="ECO:0000256" key="10">
    <source>
        <dbReference type="ARBA" id="ARBA00056231"/>
    </source>
</evidence>
<dbReference type="PRINTS" id="PR00625">
    <property type="entry name" value="JDOMAIN"/>
</dbReference>
<dbReference type="Gene3D" id="1.10.287.110">
    <property type="entry name" value="DnaJ domain"/>
    <property type="match status" value="1"/>
</dbReference>
<comment type="subunit">
    <text evidence="11">Interacts with OEP61/TPR7.</text>
</comment>
<keyword evidence="16" id="KW-1185">Reference proteome</keyword>
<dbReference type="InterPro" id="IPR004179">
    <property type="entry name" value="Sec63-dom"/>
</dbReference>
<keyword evidence="3 13" id="KW-0812">Transmembrane</keyword>
<evidence type="ECO:0000256" key="12">
    <source>
        <dbReference type="SAM" id="MobiDB-lite"/>
    </source>
</evidence>
<dbReference type="GO" id="GO:0008320">
    <property type="term" value="F:protein transmembrane transporter activity"/>
    <property type="evidence" value="ECO:0007669"/>
    <property type="project" value="TreeGrafter"/>
</dbReference>
<dbReference type="FunFam" id="1.10.287.110:FF:000038">
    <property type="entry name" value="DnaJ protein ERDJ2A"/>
    <property type="match status" value="1"/>
</dbReference>
<dbReference type="Pfam" id="PF02889">
    <property type="entry name" value="Sec63"/>
    <property type="match status" value="1"/>
</dbReference>
<keyword evidence="5" id="KW-0653">Protein transport</keyword>
<dbReference type="GO" id="GO:0003723">
    <property type="term" value="F:RNA binding"/>
    <property type="evidence" value="ECO:0007669"/>
    <property type="project" value="TreeGrafter"/>
</dbReference>
<evidence type="ECO:0000256" key="11">
    <source>
        <dbReference type="ARBA" id="ARBA00064009"/>
    </source>
</evidence>
<dbReference type="SUPFAM" id="SSF158702">
    <property type="entry name" value="Sec63 N-terminal domain-like"/>
    <property type="match status" value="1"/>
</dbReference>
<feature type="transmembrane region" description="Helical" evidence="13">
    <location>
        <begin position="199"/>
        <end position="220"/>
    </location>
</feature>
<dbReference type="GO" id="GO:0031207">
    <property type="term" value="C:Sec62/Sec63 complex"/>
    <property type="evidence" value="ECO:0007669"/>
    <property type="project" value="TreeGrafter"/>
</dbReference>
<keyword evidence="9" id="KW-0143">Chaperone</keyword>
<dbReference type="Gene3D" id="1.10.150.20">
    <property type="entry name" value="5' to 3' exonuclease, C-terminal subdomain"/>
    <property type="match status" value="1"/>
</dbReference>
<accession>A0AAN8ZNL2</accession>
<evidence type="ECO:0000256" key="3">
    <source>
        <dbReference type="ARBA" id="ARBA00022692"/>
    </source>
</evidence>
<keyword evidence="7 13" id="KW-0472">Membrane</keyword>
<keyword evidence="6 13" id="KW-1133">Transmembrane helix</keyword>
<reference evidence="15 16" key="1">
    <citation type="submission" date="2023-12" db="EMBL/GenBank/DDBJ databases">
        <title>A high-quality genome assembly for Dillenia turbinata (Dilleniales).</title>
        <authorList>
            <person name="Chanderbali A."/>
        </authorList>
    </citation>
    <scope>NUCLEOTIDE SEQUENCE [LARGE SCALE GENOMIC DNA]</scope>
    <source>
        <strain evidence="15">LSX21</strain>
        <tissue evidence="15">Leaf</tissue>
    </source>
</reference>
<evidence type="ECO:0000256" key="13">
    <source>
        <dbReference type="SAM" id="Phobius"/>
    </source>
</evidence>
<dbReference type="PROSITE" id="PS50076">
    <property type="entry name" value="DNAJ_2"/>
    <property type="match status" value="1"/>
</dbReference>
<proteinExistence type="predicted"/>
<evidence type="ECO:0000256" key="6">
    <source>
        <dbReference type="ARBA" id="ARBA00022989"/>
    </source>
</evidence>
<dbReference type="PANTHER" id="PTHR24075:SF0">
    <property type="entry name" value="TRANSLOCATION PROTEIN SEC63 HOMOLOG"/>
    <property type="match status" value="1"/>
</dbReference>
<evidence type="ECO:0000256" key="8">
    <source>
        <dbReference type="ARBA" id="ARBA00023180"/>
    </source>
</evidence>
<dbReference type="InterPro" id="IPR014756">
    <property type="entry name" value="Ig_E-set"/>
</dbReference>
<feature type="compositionally biased region" description="Low complexity" evidence="12">
    <location>
        <begin position="683"/>
        <end position="695"/>
    </location>
</feature>
<comment type="subcellular location">
    <subcellularLocation>
        <location evidence="1">Endoplasmic reticulum membrane</location>
        <topology evidence="1">Multi-pass membrane protein</topology>
    </subcellularLocation>
</comment>
<feature type="transmembrane region" description="Helical" evidence="13">
    <location>
        <begin position="16"/>
        <end position="36"/>
    </location>
</feature>
<evidence type="ECO:0000256" key="9">
    <source>
        <dbReference type="ARBA" id="ARBA00023186"/>
    </source>
</evidence>
<evidence type="ECO:0000256" key="1">
    <source>
        <dbReference type="ARBA" id="ARBA00004477"/>
    </source>
</evidence>
<dbReference type="SMART" id="SM00973">
    <property type="entry name" value="Sec63"/>
    <property type="match status" value="1"/>
</dbReference>
<feature type="transmembrane region" description="Helical" evidence="13">
    <location>
        <begin position="78"/>
        <end position="98"/>
    </location>
</feature>
<protein>
    <submittedName>
        <fullName evidence="15">Sec63 domain</fullName>
    </submittedName>
</protein>
<organism evidence="15 16">
    <name type="scientific">Dillenia turbinata</name>
    <dbReference type="NCBI Taxonomy" id="194707"/>
    <lineage>
        <taxon>Eukaryota</taxon>
        <taxon>Viridiplantae</taxon>
        <taxon>Streptophyta</taxon>
        <taxon>Embryophyta</taxon>
        <taxon>Tracheophyta</taxon>
        <taxon>Spermatophyta</taxon>
        <taxon>Magnoliopsida</taxon>
        <taxon>eudicotyledons</taxon>
        <taxon>Gunneridae</taxon>
        <taxon>Pentapetalae</taxon>
        <taxon>Dilleniales</taxon>
        <taxon>Dilleniaceae</taxon>
        <taxon>Dillenia</taxon>
    </lineage>
</organism>
<dbReference type="InterPro" id="IPR035892">
    <property type="entry name" value="C2_domain_sf"/>
</dbReference>